<dbReference type="Proteomes" id="UP000307510">
    <property type="component" value="Unassembled WGS sequence"/>
</dbReference>
<comment type="caution">
    <text evidence="2">The sequence shown here is derived from an EMBL/GenBank/DDBJ whole genome shotgun (WGS) entry which is preliminary data.</text>
</comment>
<protein>
    <submittedName>
        <fullName evidence="2">Uncharacterized protein</fullName>
    </submittedName>
</protein>
<proteinExistence type="predicted"/>
<evidence type="ECO:0000313" key="2">
    <source>
        <dbReference type="EMBL" id="TLP72663.1"/>
    </source>
</evidence>
<dbReference type="AlphaFoldDB" id="A0A5R9A1X5"/>
<reference evidence="3" key="2">
    <citation type="submission" date="2019-06" db="EMBL/GenBank/DDBJ databases">
        <title>AzeR, a transcriptional regulator that responds to azelaic acid in Pseudomonas nitroreducens.</title>
        <authorList>
            <person name="Bez C."/>
            <person name="Javvadi S.G."/>
            <person name="Bertani I."/>
            <person name="Devescovi G."/>
            <person name="Studholme D.J."/>
            <person name="Geller A."/>
            <person name="Levy A."/>
            <person name="Venturi V."/>
        </authorList>
    </citation>
    <scope>NUCLEOTIDE SEQUENCE [LARGE SCALE GENOMIC DNA]</scope>
    <source>
        <strain evidence="3">DSM 9128</strain>
    </source>
</reference>
<evidence type="ECO:0000313" key="3">
    <source>
        <dbReference type="Proteomes" id="UP000307510"/>
    </source>
</evidence>
<accession>A0A5R9A1X5</accession>
<evidence type="ECO:0000256" key="1">
    <source>
        <dbReference type="SAM" id="MobiDB-lite"/>
    </source>
</evidence>
<name>A0A5R9A1X5_PSENT</name>
<dbReference type="EMBL" id="VASG01000005">
    <property type="protein sequence ID" value="TLP72663.1"/>
    <property type="molecule type" value="Genomic_DNA"/>
</dbReference>
<feature type="region of interest" description="Disordered" evidence="1">
    <location>
        <begin position="1"/>
        <end position="20"/>
    </location>
</feature>
<gene>
    <name evidence="2" type="ORF">FEA48_20600</name>
</gene>
<organism evidence="2 3">
    <name type="scientific">Pseudomonas nitroreducens</name>
    <dbReference type="NCBI Taxonomy" id="46680"/>
    <lineage>
        <taxon>Bacteria</taxon>
        <taxon>Pseudomonadati</taxon>
        <taxon>Pseudomonadota</taxon>
        <taxon>Gammaproteobacteria</taxon>
        <taxon>Pseudomonadales</taxon>
        <taxon>Pseudomonadaceae</taxon>
        <taxon>Pseudomonas</taxon>
    </lineage>
</organism>
<reference evidence="2 3" key="1">
    <citation type="submission" date="2019-05" db="EMBL/GenBank/DDBJ databases">
        <authorList>
            <person name="Moore K."/>
            <person name="O'Neill P."/>
            <person name="Farbos A."/>
            <person name="Studholme D.J."/>
        </authorList>
    </citation>
    <scope>NUCLEOTIDE SEQUENCE [LARGE SCALE GENOMIC DNA]</scope>
    <source>
        <strain evidence="2 3">DSM 9128</strain>
    </source>
</reference>
<sequence>MRRNRGRGAQPRSRGLTRRRQACWRSRMRVCAVFMSAKLKAWEANGKHLEKFGRNSLSRLFIEK</sequence>